<sequence>MHEAKNSPGAERVAGPKQALAILLGSSLSIMGAVMVAPVLPKMASELVNSPETAMLLPLVATGPALAIALFAPLAGWLSDRIGRKTLLMLATLIYVIAGVAPALLHSLNEILGSRLIFGLAEAAIMTCCTTLIGDYWKGAQQQRYINLQVVAISLVGSLFFVLGGAAGELSWRAPFYLYLLPLLLLPLMAMTLWEPTRQPAQHQADTQVEMASATAPGVAAPVLSAGLLALIGMIGSFIVPVQTPGLLVHIGVTSTTLIGASAGTGLLATLAGSMLWPLAYRQLGRRLTNSLLLILLAVGLLSLATAHSYAQVLVAVSIHGIGGGLLVPNALAGLLPKLSARARARGVGVFTACLYLGQFASPLLIGALAGPGQQIPAAINMFAYVLIGTAVAWAMLAASRREQATPAQA</sequence>
<dbReference type="PROSITE" id="PS50850">
    <property type="entry name" value="MFS"/>
    <property type="match status" value="1"/>
</dbReference>
<feature type="domain" description="Major facilitator superfamily (MFS) profile" evidence="8">
    <location>
        <begin position="18"/>
        <end position="401"/>
    </location>
</feature>
<feature type="transmembrane region" description="Helical" evidence="7">
    <location>
        <begin position="87"/>
        <end position="105"/>
    </location>
</feature>
<feature type="transmembrane region" description="Helical" evidence="7">
    <location>
        <begin position="145"/>
        <end position="164"/>
    </location>
</feature>
<evidence type="ECO:0000256" key="2">
    <source>
        <dbReference type="ARBA" id="ARBA00022448"/>
    </source>
</evidence>
<dbReference type="Pfam" id="PF07690">
    <property type="entry name" value="MFS_1"/>
    <property type="match status" value="2"/>
</dbReference>
<dbReference type="PANTHER" id="PTHR23501:SF191">
    <property type="entry name" value="VACUOLAR BASIC AMINO ACID TRANSPORTER 4"/>
    <property type="match status" value="1"/>
</dbReference>
<dbReference type="InterPro" id="IPR020846">
    <property type="entry name" value="MFS_dom"/>
</dbReference>
<keyword evidence="2" id="KW-0813">Transport</keyword>
<feature type="transmembrane region" description="Helical" evidence="7">
    <location>
        <begin position="53"/>
        <end position="75"/>
    </location>
</feature>
<dbReference type="PROSITE" id="PS00216">
    <property type="entry name" value="SUGAR_TRANSPORT_1"/>
    <property type="match status" value="1"/>
</dbReference>
<feature type="transmembrane region" description="Helical" evidence="7">
    <location>
        <begin position="348"/>
        <end position="370"/>
    </location>
</feature>
<feature type="transmembrane region" description="Helical" evidence="7">
    <location>
        <begin position="176"/>
        <end position="194"/>
    </location>
</feature>
<feature type="transmembrane region" description="Helical" evidence="7">
    <location>
        <begin position="111"/>
        <end position="133"/>
    </location>
</feature>
<evidence type="ECO:0000256" key="4">
    <source>
        <dbReference type="ARBA" id="ARBA00022989"/>
    </source>
</evidence>
<evidence type="ECO:0000256" key="6">
    <source>
        <dbReference type="ARBA" id="ARBA00044273"/>
    </source>
</evidence>
<evidence type="ECO:0000256" key="7">
    <source>
        <dbReference type="SAM" id="Phobius"/>
    </source>
</evidence>
<organism evidence="9 10">
    <name type="scientific">Uliginosibacterium sediminicola</name>
    <dbReference type="NCBI Taxonomy" id="2024550"/>
    <lineage>
        <taxon>Bacteria</taxon>
        <taxon>Pseudomonadati</taxon>
        <taxon>Pseudomonadota</taxon>
        <taxon>Betaproteobacteria</taxon>
        <taxon>Rhodocyclales</taxon>
        <taxon>Zoogloeaceae</taxon>
        <taxon>Uliginosibacterium</taxon>
    </lineage>
</organism>
<keyword evidence="4 7" id="KW-1133">Transmembrane helix</keyword>
<dbReference type="RefSeq" id="WP_345919125.1">
    <property type="nucleotide sequence ID" value="NZ_JBDIVE010000003.1"/>
</dbReference>
<evidence type="ECO:0000313" key="9">
    <source>
        <dbReference type="EMBL" id="MEN3068356.1"/>
    </source>
</evidence>
<dbReference type="InterPro" id="IPR036259">
    <property type="entry name" value="MFS_trans_sf"/>
</dbReference>
<name>A0ABU9YXC6_9RHOO</name>
<evidence type="ECO:0000256" key="3">
    <source>
        <dbReference type="ARBA" id="ARBA00022692"/>
    </source>
</evidence>
<dbReference type="InterPro" id="IPR005829">
    <property type="entry name" value="Sugar_transporter_CS"/>
</dbReference>
<dbReference type="Gene3D" id="1.20.1250.20">
    <property type="entry name" value="MFS general substrate transporter like domains"/>
    <property type="match status" value="1"/>
</dbReference>
<evidence type="ECO:0000259" key="8">
    <source>
        <dbReference type="PROSITE" id="PS50850"/>
    </source>
</evidence>
<keyword evidence="3 7" id="KW-0812">Transmembrane</keyword>
<dbReference type="CDD" id="cd17473">
    <property type="entry name" value="MFS_arabinose_efflux_permease_like"/>
    <property type="match status" value="1"/>
</dbReference>
<gene>
    <name evidence="9" type="ORF">ABDB84_07685</name>
</gene>
<feature type="transmembrane region" description="Helical" evidence="7">
    <location>
        <begin position="376"/>
        <end position="397"/>
    </location>
</feature>
<accession>A0ABU9YXC6</accession>
<proteinExistence type="predicted"/>
<feature type="transmembrane region" description="Helical" evidence="7">
    <location>
        <begin position="20"/>
        <end position="41"/>
    </location>
</feature>
<keyword evidence="10" id="KW-1185">Reference proteome</keyword>
<dbReference type="SUPFAM" id="SSF103473">
    <property type="entry name" value="MFS general substrate transporter"/>
    <property type="match status" value="1"/>
</dbReference>
<dbReference type="PANTHER" id="PTHR23501">
    <property type="entry name" value="MAJOR FACILITATOR SUPERFAMILY"/>
    <property type="match status" value="1"/>
</dbReference>
<dbReference type="Proteomes" id="UP001410394">
    <property type="component" value="Unassembled WGS sequence"/>
</dbReference>
<feature type="transmembrane region" description="Helical" evidence="7">
    <location>
        <begin position="259"/>
        <end position="280"/>
    </location>
</feature>
<keyword evidence="5 7" id="KW-0472">Membrane</keyword>
<dbReference type="EMBL" id="JBDIVE010000003">
    <property type="protein sequence ID" value="MEN3068356.1"/>
    <property type="molecule type" value="Genomic_DNA"/>
</dbReference>
<comment type="subcellular location">
    <subcellularLocation>
        <location evidence="1">Endomembrane system</location>
        <topology evidence="1">Multi-pass membrane protein</topology>
    </subcellularLocation>
</comment>
<feature type="transmembrane region" description="Helical" evidence="7">
    <location>
        <begin position="317"/>
        <end position="336"/>
    </location>
</feature>
<protein>
    <recommendedName>
        <fullName evidence="6">MFS-type drug efflux transporter P55</fullName>
    </recommendedName>
</protein>
<evidence type="ECO:0000313" key="10">
    <source>
        <dbReference type="Proteomes" id="UP001410394"/>
    </source>
</evidence>
<evidence type="ECO:0000256" key="1">
    <source>
        <dbReference type="ARBA" id="ARBA00004127"/>
    </source>
</evidence>
<comment type="caution">
    <text evidence="9">The sequence shown here is derived from an EMBL/GenBank/DDBJ whole genome shotgun (WGS) entry which is preliminary data.</text>
</comment>
<feature type="transmembrane region" description="Helical" evidence="7">
    <location>
        <begin position="215"/>
        <end position="239"/>
    </location>
</feature>
<dbReference type="InterPro" id="IPR011701">
    <property type="entry name" value="MFS"/>
</dbReference>
<reference evidence="9 10" key="1">
    <citation type="journal article" date="2018" name="Int. J. Syst. Evol. Microbiol.">
        <title>Uliginosibacterium sediminicola sp. nov., isolated from freshwater sediment.</title>
        <authorList>
            <person name="Hwang W.M."/>
            <person name="Kim S.M."/>
            <person name="Kang K."/>
            <person name="Ahn T.Y."/>
        </authorList>
    </citation>
    <scope>NUCLEOTIDE SEQUENCE [LARGE SCALE GENOMIC DNA]</scope>
    <source>
        <strain evidence="9 10">M1-21</strain>
    </source>
</reference>
<feature type="transmembrane region" description="Helical" evidence="7">
    <location>
        <begin position="292"/>
        <end position="311"/>
    </location>
</feature>
<evidence type="ECO:0000256" key="5">
    <source>
        <dbReference type="ARBA" id="ARBA00023136"/>
    </source>
</evidence>